<gene>
    <name evidence="1" type="ORF">MBUL_02038</name>
</gene>
<reference evidence="1" key="1">
    <citation type="submission" date="2019-12" db="EMBL/GenBank/DDBJ databases">
        <authorList>
            <person name="Cremers G."/>
        </authorList>
    </citation>
    <scope>NUCLEOTIDE SEQUENCE</scope>
    <source>
        <strain evidence="1">Mbul1</strain>
    </source>
</reference>
<evidence type="ECO:0000313" key="1">
    <source>
        <dbReference type="EMBL" id="CAA2103132.1"/>
    </source>
</evidence>
<accession>A0A679IS63</accession>
<proteinExistence type="predicted"/>
<protein>
    <submittedName>
        <fullName evidence="1">Uncharacterized protein</fullName>
    </submittedName>
</protein>
<dbReference type="EMBL" id="LR743504">
    <property type="protein sequence ID" value="CAA2103132.1"/>
    <property type="molecule type" value="Genomic_DNA"/>
</dbReference>
<dbReference type="AlphaFoldDB" id="A0A679IS63"/>
<sequence length="84" mass="9160">MIQPLDTCMRTLSALITSDIPTGEAEANACIETYLATFPGPAKQVAALSMLDHAVDQRLSPSPFLPVLKAIIEEQYRRLGTSRN</sequence>
<name>A0A679IS63_9HYPH</name>
<organism evidence="1">
    <name type="scientific">Methylobacterium bullatum</name>
    <dbReference type="NCBI Taxonomy" id="570505"/>
    <lineage>
        <taxon>Bacteria</taxon>
        <taxon>Pseudomonadati</taxon>
        <taxon>Pseudomonadota</taxon>
        <taxon>Alphaproteobacteria</taxon>
        <taxon>Hyphomicrobiales</taxon>
        <taxon>Methylobacteriaceae</taxon>
        <taxon>Methylobacterium</taxon>
    </lineage>
</organism>